<dbReference type="SUPFAM" id="SSF55874">
    <property type="entry name" value="ATPase domain of HSP90 chaperone/DNA topoisomerase II/histidine kinase"/>
    <property type="match status" value="1"/>
</dbReference>
<keyword evidence="1" id="KW-0418">Kinase</keyword>
<organism evidence="3 4">
    <name type="scientific">Actinospica durhamensis</name>
    <dbReference type="NCBI Taxonomy" id="1508375"/>
    <lineage>
        <taxon>Bacteria</taxon>
        <taxon>Bacillati</taxon>
        <taxon>Actinomycetota</taxon>
        <taxon>Actinomycetes</taxon>
        <taxon>Catenulisporales</taxon>
        <taxon>Actinospicaceae</taxon>
        <taxon>Actinospica</taxon>
    </lineage>
</organism>
<dbReference type="Proteomes" id="UP000675781">
    <property type="component" value="Unassembled WGS sequence"/>
</dbReference>
<keyword evidence="4" id="KW-1185">Reference proteome</keyword>
<dbReference type="GO" id="GO:0005524">
    <property type="term" value="F:ATP binding"/>
    <property type="evidence" value="ECO:0007669"/>
    <property type="project" value="UniProtKB-KW"/>
</dbReference>
<dbReference type="AlphaFoldDB" id="A0A941IR69"/>
<evidence type="ECO:0000256" key="1">
    <source>
        <dbReference type="ARBA" id="ARBA00022527"/>
    </source>
</evidence>
<comment type="caution">
    <text evidence="3">The sequence shown here is derived from an EMBL/GenBank/DDBJ whole genome shotgun (WGS) entry which is preliminary data.</text>
</comment>
<evidence type="ECO:0000313" key="3">
    <source>
        <dbReference type="EMBL" id="MBR7838485.1"/>
    </source>
</evidence>
<keyword evidence="3" id="KW-0547">Nucleotide-binding</keyword>
<dbReference type="Gene3D" id="3.30.565.10">
    <property type="entry name" value="Histidine kinase-like ATPase, C-terminal domain"/>
    <property type="match status" value="1"/>
</dbReference>
<dbReference type="EMBL" id="JAGSOG010000294">
    <property type="protein sequence ID" value="MBR7838485.1"/>
    <property type="molecule type" value="Genomic_DNA"/>
</dbReference>
<keyword evidence="1" id="KW-0808">Transferase</keyword>
<feature type="domain" description="Histidine kinase/HSP90-like ATPase" evidence="2">
    <location>
        <begin position="21"/>
        <end position="134"/>
    </location>
</feature>
<dbReference type="InterPro" id="IPR003594">
    <property type="entry name" value="HATPase_dom"/>
</dbReference>
<name>A0A941IR69_9ACTN</name>
<dbReference type="RefSeq" id="WP_212532940.1">
    <property type="nucleotide sequence ID" value="NZ_JAGSOG010000294.1"/>
</dbReference>
<proteinExistence type="predicted"/>
<protein>
    <submittedName>
        <fullName evidence="3">ATP-binding protein</fullName>
    </submittedName>
</protein>
<dbReference type="Pfam" id="PF13581">
    <property type="entry name" value="HATPase_c_2"/>
    <property type="match status" value="1"/>
</dbReference>
<dbReference type="PANTHER" id="PTHR35526">
    <property type="entry name" value="ANTI-SIGMA-F FACTOR RSBW-RELATED"/>
    <property type="match status" value="1"/>
</dbReference>
<sequence length="148" mass="15397">MFPSPFPEPRAEPLLRIAFAEADLPALRDAVNGAAGAAGLDQDRLPDFVLAAHELAVNSVMHAGGAGLLRLWVERDELVCEVSDRGVLANPETAGLSRPNLSATGGAGLWIVRQASDAVQIASVPGQGTTVRMRMTLAPKPVRGAVGP</sequence>
<evidence type="ECO:0000259" key="2">
    <source>
        <dbReference type="Pfam" id="PF13581"/>
    </source>
</evidence>
<dbReference type="GO" id="GO:0004674">
    <property type="term" value="F:protein serine/threonine kinase activity"/>
    <property type="evidence" value="ECO:0007669"/>
    <property type="project" value="UniProtKB-KW"/>
</dbReference>
<keyword evidence="3" id="KW-0067">ATP-binding</keyword>
<dbReference type="InterPro" id="IPR036890">
    <property type="entry name" value="HATPase_C_sf"/>
</dbReference>
<dbReference type="InterPro" id="IPR050267">
    <property type="entry name" value="Anti-sigma-factor_SerPK"/>
</dbReference>
<reference evidence="3" key="1">
    <citation type="submission" date="2021-04" db="EMBL/GenBank/DDBJ databases">
        <title>Genome based classification of Actinospica acidithermotolerans sp. nov., an actinobacterium isolated from an Indonesian hot spring.</title>
        <authorList>
            <person name="Kusuma A.B."/>
            <person name="Putra K.E."/>
            <person name="Nafisah S."/>
            <person name="Loh J."/>
            <person name="Nouioui I."/>
            <person name="Goodfellow M."/>
        </authorList>
    </citation>
    <scope>NUCLEOTIDE SEQUENCE</scope>
    <source>
        <strain evidence="3">CSCA 57</strain>
    </source>
</reference>
<evidence type="ECO:0000313" key="4">
    <source>
        <dbReference type="Proteomes" id="UP000675781"/>
    </source>
</evidence>
<keyword evidence="1" id="KW-0723">Serine/threonine-protein kinase</keyword>
<gene>
    <name evidence="3" type="ORF">KDL01_34785</name>
</gene>
<accession>A0A941IR69</accession>
<dbReference type="PANTHER" id="PTHR35526:SF3">
    <property type="entry name" value="ANTI-SIGMA-F FACTOR RSBW"/>
    <property type="match status" value="1"/>
</dbReference>
<dbReference type="CDD" id="cd16936">
    <property type="entry name" value="HATPase_RsbW-like"/>
    <property type="match status" value="1"/>
</dbReference>